<organism evidence="2 3">
    <name type="scientific">Helicobacter didelphidarum</name>
    <dbReference type="NCBI Taxonomy" id="2040648"/>
    <lineage>
        <taxon>Bacteria</taxon>
        <taxon>Pseudomonadati</taxon>
        <taxon>Campylobacterota</taxon>
        <taxon>Epsilonproteobacteria</taxon>
        <taxon>Campylobacterales</taxon>
        <taxon>Helicobacteraceae</taxon>
        <taxon>Helicobacter</taxon>
    </lineage>
</organism>
<keyword evidence="1" id="KW-0812">Transmembrane</keyword>
<comment type="caution">
    <text evidence="2">The sequence shown here is derived from an EMBL/GenBank/DDBJ whole genome shotgun (WGS) entry which is preliminary data.</text>
</comment>
<reference evidence="2 3" key="1">
    <citation type="submission" date="2018-04" db="EMBL/GenBank/DDBJ databases">
        <title>Novel Campyloabacter and Helicobacter Species and Strains.</title>
        <authorList>
            <person name="Mannion A.J."/>
            <person name="Shen Z."/>
            <person name="Fox J.G."/>
        </authorList>
    </citation>
    <scope>NUCLEOTIDE SEQUENCE [LARGE SCALE GENOMIC DNA]</scope>
    <source>
        <strain evidence="2 3">MIT 17-337</strain>
    </source>
</reference>
<dbReference type="EMBL" id="NXLQ01000006">
    <property type="protein sequence ID" value="RDU66237.1"/>
    <property type="molecule type" value="Genomic_DNA"/>
</dbReference>
<accession>A0A3D8ILT7</accession>
<dbReference type="Proteomes" id="UP000256379">
    <property type="component" value="Unassembled WGS sequence"/>
</dbReference>
<keyword evidence="1" id="KW-0472">Membrane</keyword>
<dbReference type="AlphaFoldDB" id="A0A3D8ILT7"/>
<dbReference type="RefSeq" id="WP_115542797.1">
    <property type="nucleotide sequence ID" value="NZ_NXLQ01000006.1"/>
</dbReference>
<keyword evidence="3" id="KW-1185">Reference proteome</keyword>
<dbReference type="OrthoDB" id="5329596at2"/>
<evidence type="ECO:0000256" key="1">
    <source>
        <dbReference type="SAM" id="Phobius"/>
    </source>
</evidence>
<name>A0A3D8ILT7_9HELI</name>
<keyword evidence="1" id="KW-1133">Transmembrane helix</keyword>
<protein>
    <submittedName>
        <fullName evidence="2">Uncharacterized protein</fullName>
    </submittedName>
</protein>
<proteinExistence type="predicted"/>
<gene>
    <name evidence="2" type="ORF">CQA53_04290</name>
</gene>
<sequence length="175" mass="20716">MKHYINSCKMTHRFCDFYKITFTHKRNRKPYYQDCKKNPLCASIKYNAFISIYALLLSLSISLVALHTLRSFTLKKDISLALVFQKQSQLYAKSLKEIALRCLKEYDLQTCAEDSIKFDEYFNGEYKIINEIIRDNTHPNYQHNILLLDISIHAKTLLSTHPLRHAKRYIIKGYK</sequence>
<evidence type="ECO:0000313" key="3">
    <source>
        <dbReference type="Proteomes" id="UP000256379"/>
    </source>
</evidence>
<feature type="transmembrane region" description="Helical" evidence="1">
    <location>
        <begin position="46"/>
        <end position="66"/>
    </location>
</feature>
<evidence type="ECO:0000313" key="2">
    <source>
        <dbReference type="EMBL" id="RDU66237.1"/>
    </source>
</evidence>